<dbReference type="Pfam" id="PF06245">
    <property type="entry name" value="DUF1015"/>
    <property type="match status" value="1"/>
</dbReference>
<sequence length="484" mass="53429">MEILGKYALKIPDILLPKKEIPLLQWAVIACDQYTQDKAYWQKVSAAVHKNPSTLHMILPEVYLDEFSETEKQTYINNIHRTMKTYLADGVFAPPVHAAVYTERTSAYGRMRKGLVCCIDLEQYDWKTCSMAKIRATEETIEERIPARIAIRSGAPLETPHIMLLVNDPKHMFVEAVGSIAKTGKIPAQAENTGCVKTPEHALPPLYDTELMLGAGHITGWSLCSTEAQKTAACALERIAAANTAADGSVFLFAVGDGNHSLATAKAVWNEYKKCFGGIEQADGSIGINESIKDSPLRYALVEIVNLYDEGLVFEPIHRVLFNTDADALADFVRRKLDGTLIPCSDKNELVRRVASSASAFGFVSQKSGFVCLEAKLERLAVSALQSVLDDFIKQAQCAQSIGAAQSGESSVPHKRRVEIDYIHGTDEVFRLAKQADTVSILMPHIAKERFFATVAQYGSLPRKSFSMGEASEKRFYLECRSLA</sequence>
<name>A0ABN0P1E2_TRELE</name>
<evidence type="ECO:0000313" key="1">
    <source>
        <dbReference type="EMBL" id="ERJ94326.1"/>
    </source>
</evidence>
<dbReference type="InterPro" id="IPR008323">
    <property type="entry name" value="UCP033563"/>
</dbReference>
<keyword evidence="2" id="KW-1185">Reference proteome</keyword>
<dbReference type="Proteomes" id="UP000016649">
    <property type="component" value="Unassembled WGS sequence"/>
</dbReference>
<dbReference type="RefSeq" id="WP_021686699.1">
    <property type="nucleotide sequence ID" value="NZ_KI260561.1"/>
</dbReference>
<dbReference type="PROSITE" id="PS51257">
    <property type="entry name" value="PROKAR_LIPOPROTEIN"/>
    <property type="match status" value="1"/>
</dbReference>
<dbReference type="EMBL" id="AWVH01000005">
    <property type="protein sequence ID" value="ERJ94326.1"/>
    <property type="molecule type" value="Genomic_DNA"/>
</dbReference>
<evidence type="ECO:0008006" key="3">
    <source>
        <dbReference type="Google" id="ProtNLM"/>
    </source>
</evidence>
<organism evidence="1 2">
    <name type="scientific">Treponema lecithinolyticum ATCC 700332</name>
    <dbReference type="NCBI Taxonomy" id="1321815"/>
    <lineage>
        <taxon>Bacteria</taxon>
        <taxon>Pseudomonadati</taxon>
        <taxon>Spirochaetota</taxon>
        <taxon>Spirochaetia</taxon>
        <taxon>Spirochaetales</taxon>
        <taxon>Treponemataceae</taxon>
        <taxon>Treponema</taxon>
    </lineage>
</organism>
<dbReference type="PANTHER" id="PTHR36454">
    <property type="entry name" value="LMO2823 PROTEIN"/>
    <property type="match status" value="1"/>
</dbReference>
<accession>A0ABN0P1E2</accession>
<gene>
    <name evidence="1" type="ORF">HMPREF9193_00298</name>
</gene>
<dbReference type="PANTHER" id="PTHR36454:SF1">
    <property type="entry name" value="DUF1015 DOMAIN-CONTAINING PROTEIN"/>
    <property type="match status" value="1"/>
</dbReference>
<reference evidence="1 2" key="1">
    <citation type="submission" date="2013-08" db="EMBL/GenBank/DDBJ databases">
        <authorList>
            <person name="Weinstock G."/>
            <person name="Sodergren E."/>
            <person name="Wylie T."/>
            <person name="Fulton L."/>
            <person name="Fulton R."/>
            <person name="Fronick C."/>
            <person name="O'Laughlin M."/>
            <person name="Godfrey J."/>
            <person name="Miner T."/>
            <person name="Herter B."/>
            <person name="Appelbaum E."/>
            <person name="Cordes M."/>
            <person name="Lek S."/>
            <person name="Wollam A."/>
            <person name="Pepin K.H."/>
            <person name="Palsikar V.B."/>
            <person name="Mitreva M."/>
            <person name="Wilson R.K."/>
        </authorList>
    </citation>
    <scope>NUCLEOTIDE SEQUENCE [LARGE SCALE GENOMIC DNA]</scope>
    <source>
        <strain evidence="1 2">ATCC 700332</strain>
    </source>
</reference>
<comment type="caution">
    <text evidence="1">The sequence shown here is derived from an EMBL/GenBank/DDBJ whole genome shotgun (WGS) entry which is preliminary data.</text>
</comment>
<proteinExistence type="predicted"/>
<evidence type="ECO:0000313" key="2">
    <source>
        <dbReference type="Proteomes" id="UP000016649"/>
    </source>
</evidence>
<protein>
    <recommendedName>
        <fullName evidence="3">DUF1015 domain-containing protein</fullName>
    </recommendedName>
</protein>